<feature type="transmembrane region" description="Helical" evidence="9">
    <location>
        <begin position="376"/>
        <end position="397"/>
    </location>
</feature>
<reference evidence="12" key="1">
    <citation type="submission" date="2025-08" db="UniProtKB">
        <authorList>
            <consortium name="RefSeq"/>
        </authorList>
    </citation>
    <scope>IDENTIFICATION</scope>
    <source>
        <tissue evidence="12">Muscle</tissue>
    </source>
</reference>
<dbReference type="PANTHER" id="PTHR48041:SF32">
    <property type="entry name" value="PROTEIN WHITE-LIKE PROTEIN"/>
    <property type="match status" value="1"/>
</dbReference>
<keyword evidence="4 9" id="KW-0812">Transmembrane</keyword>
<dbReference type="RefSeq" id="XP_033345638.1">
    <property type="nucleotide sequence ID" value="XM_033489747.1"/>
</dbReference>
<dbReference type="Pfam" id="PF00005">
    <property type="entry name" value="ABC_tran"/>
    <property type="match status" value="1"/>
</dbReference>
<comment type="similarity">
    <text evidence="2">Belongs to the ABC transporter superfamily. ABCG family. Eye pigment precursor importer (TC 3.A.1.204) subfamily.</text>
</comment>
<keyword evidence="3" id="KW-0813">Transport</keyword>
<accession>A0A6J3JXT0</accession>
<keyword evidence="11" id="KW-1185">Reference proteome</keyword>
<evidence type="ECO:0000256" key="4">
    <source>
        <dbReference type="ARBA" id="ARBA00022692"/>
    </source>
</evidence>
<dbReference type="SMART" id="SM00382">
    <property type="entry name" value="AAA"/>
    <property type="match status" value="1"/>
</dbReference>
<dbReference type="InterPro" id="IPR043926">
    <property type="entry name" value="ABCG_dom"/>
</dbReference>
<evidence type="ECO:0000313" key="12">
    <source>
        <dbReference type="RefSeq" id="XP_033345638.1"/>
    </source>
</evidence>
<dbReference type="InterPro" id="IPR003593">
    <property type="entry name" value="AAA+_ATPase"/>
</dbReference>
<dbReference type="GO" id="GO:0140359">
    <property type="term" value="F:ABC-type transporter activity"/>
    <property type="evidence" value="ECO:0007669"/>
    <property type="project" value="InterPro"/>
</dbReference>
<evidence type="ECO:0000256" key="5">
    <source>
        <dbReference type="ARBA" id="ARBA00022741"/>
    </source>
</evidence>
<evidence type="ECO:0000259" key="10">
    <source>
        <dbReference type="PROSITE" id="PS50893"/>
    </source>
</evidence>
<keyword evidence="7 9" id="KW-1133">Transmembrane helix</keyword>
<gene>
    <name evidence="12" type="primary">LOC117231360</name>
</gene>
<dbReference type="PROSITE" id="PS00211">
    <property type="entry name" value="ABC_TRANSPORTER_1"/>
    <property type="match status" value="1"/>
</dbReference>
<evidence type="ECO:0000256" key="1">
    <source>
        <dbReference type="ARBA" id="ARBA00004141"/>
    </source>
</evidence>
<evidence type="ECO:0000256" key="3">
    <source>
        <dbReference type="ARBA" id="ARBA00022448"/>
    </source>
</evidence>
<dbReference type="InterPro" id="IPR013525">
    <property type="entry name" value="ABC2_TM"/>
</dbReference>
<dbReference type="GO" id="GO:0016887">
    <property type="term" value="F:ATP hydrolysis activity"/>
    <property type="evidence" value="ECO:0007669"/>
    <property type="project" value="InterPro"/>
</dbReference>
<dbReference type="InterPro" id="IPR017871">
    <property type="entry name" value="ABC_transporter-like_CS"/>
</dbReference>
<feature type="transmembrane region" description="Helical" evidence="9">
    <location>
        <begin position="417"/>
        <end position="438"/>
    </location>
</feature>
<feature type="transmembrane region" description="Helical" evidence="9">
    <location>
        <begin position="568"/>
        <end position="590"/>
    </location>
</feature>
<dbReference type="InterPro" id="IPR027417">
    <property type="entry name" value="P-loop_NTPase"/>
</dbReference>
<organism evidence="11 12">
    <name type="scientific">Bombus vosnesenskii</name>
    <dbReference type="NCBI Taxonomy" id="207650"/>
    <lineage>
        <taxon>Eukaryota</taxon>
        <taxon>Metazoa</taxon>
        <taxon>Ecdysozoa</taxon>
        <taxon>Arthropoda</taxon>
        <taxon>Hexapoda</taxon>
        <taxon>Insecta</taxon>
        <taxon>Pterygota</taxon>
        <taxon>Neoptera</taxon>
        <taxon>Endopterygota</taxon>
        <taxon>Hymenoptera</taxon>
        <taxon>Apocrita</taxon>
        <taxon>Aculeata</taxon>
        <taxon>Apoidea</taxon>
        <taxon>Anthophila</taxon>
        <taxon>Apidae</taxon>
        <taxon>Bombus</taxon>
        <taxon>Pyrobombus</taxon>
    </lineage>
</organism>
<dbReference type="FunFam" id="3.40.50.300:FF:001077">
    <property type="entry name" value="Uncharacterized protein, isoform A"/>
    <property type="match status" value="1"/>
</dbReference>
<dbReference type="GeneID" id="117231360"/>
<dbReference type="KEGG" id="bvk:117231360"/>
<dbReference type="PROSITE" id="PS50893">
    <property type="entry name" value="ABC_TRANSPORTER_2"/>
    <property type="match status" value="1"/>
</dbReference>
<evidence type="ECO:0000256" key="7">
    <source>
        <dbReference type="ARBA" id="ARBA00022989"/>
    </source>
</evidence>
<keyword evidence="6" id="KW-0067">ATP-binding</keyword>
<evidence type="ECO:0000256" key="2">
    <source>
        <dbReference type="ARBA" id="ARBA00005814"/>
    </source>
</evidence>
<dbReference type="CDD" id="cd03213">
    <property type="entry name" value="ABCG_EPDR"/>
    <property type="match status" value="1"/>
</dbReference>
<proteinExistence type="inferred from homology"/>
<dbReference type="PANTHER" id="PTHR48041">
    <property type="entry name" value="ABC TRANSPORTER G FAMILY MEMBER 28"/>
    <property type="match status" value="1"/>
</dbReference>
<dbReference type="SUPFAM" id="SSF52540">
    <property type="entry name" value="P-loop containing nucleoside triphosphate hydrolases"/>
    <property type="match status" value="1"/>
</dbReference>
<evidence type="ECO:0000256" key="9">
    <source>
        <dbReference type="SAM" id="Phobius"/>
    </source>
</evidence>
<sequence length="597" mass="67749">MCQRVILLSLPKADSIDIQFTNLTYEVRDSYFGSLKKILKGVSGTFKSGELSAIMGLSGAGKSTLLNILTGFQRGKWTGEINYIGNQGKQSWKEYKKQSCYIQQDDHLQPLFTVWETMWMASNLKIGNSLSLKAKEMLIDEMLDNLDLSRTKETRCNRLSGGQKKRLSIALELLDNPPVMFLDEPTTGLDSLSSHQCIRLLHNLAKAGRTIICTIHQPSAATYEMFDTVYLLADGKCMYEGATKNTVAYFSSIGLHCPVYHNPADYMIEIISKEYGDFNDQLAHLASNREKSWRSNTSQIQSTEVNDSTSVTKTSVLIQPPSEFDKFFVLIRRFMIQLFRDWTVTYLKIFAHFAVGVLLGLLYMDAGHDGSKTLSNVGFFMVSCIYLSYTSMMPAVFKFPSEMMTLKKERFNNWYQLRTYFVASFICNLPVQILYAFVYSGTSYFLSGQPSDVNRFLMYLMVTIMITLVSDSVGVLIGILTNPINGTFVGAITLCAMLSLSGFLVHFSHMPRILFYSSYLSYVKYGVHAFVHAIYGFNREKLSCPKIYCHYSMPSTLMTDLSMTDGKYWLDIFLLFCGCFLCRIVVYLSLKRKLARA</sequence>
<dbReference type="AlphaFoldDB" id="A0A6J3JXT0"/>
<protein>
    <submittedName>
        <fullName evidence="12">ATP-binding cassette sub-family G member 4-like</fullName>
    </submittedName>
</protein>
<evidence type="ECO:0000256" key="6">
    <source>
        <dbReference type="ARBA" id="ARBA00022840"/>
    </source>
</evidence>
<dbReference type="InterPro" id="IPR003439">
    <property type="entry name" value="ABC_transporter-like_ATP-bd"/>
</dbReference>
<dbReference type="GO" id="GO:0005524">
    <property type="term" value="F:ATP binding"/>
    <property type="evidence" value="ECO:0007669"/>
    <property type="project" value="UniProtKB-KW"/>
</dbReference>
<keyword evidence="8 9" id="KW-0472">Membrane</keyword>
<keyword evidence="5" id="KW-0547">Nucleotide-binding</keyword>
<evidence type="ECO:0000313" key="11">
    <source>
        <dbReference type="Proteomes" id="UP000504631"/>
    </source>
</evidence>
<dbReference type="Pfam" id="PF19055">
    <property type="entry name" value="ABC2_membrane_7"/>
    <property type="match status" value="1"/>
</dbReference>
<dbReference type="InterPro" id="IPR050352">
    <property type="entry name" value="ABCG_transporters"/>
</dbReference>
<feature type="transmembrane region" description="Helical" evidence="9">
    <location>
        <begin position="458"/>
        <end position="480"/>
    </location>
</feature>
<comment type="subcellular location">
    <subcellularLocation>
        <location evidence="1">Membrane</location>
        <topology evidence="1">Multi-pass membrane protein</topology>
    </subcellularLocation>
</comment>
<feature type="transmembrane region" description="Helical" evidence="9">
    <location>
        <begin position="487"/>
        <end position="507"/>
    </location>
</feature>
<evidence type="ECO:0000256" key="8">
    <source>
        <dbReference type="ARBA" id="ARBA00023136"/>
    </source>
</evidence>
<dbReference type="Gene3D" id="3.40.50.300">
    <property type="entry name" value="P-loop containing nucleotide triphosphate hydrolases"/>
    <property type="match status" value="1"/>
</dbReference>
<feature type="domain" description="ABC transporter" evidence="10">
    <location>
        <begin position="18"/>
        <end position="259"/>
    </location>
</feature>
<dbReference type="Pfam" id="PF01061">
    <property type="entry name" value="ABC2_membrane"/>
    <property type="match status" value="1"/>
</dbReference>
<dbReference type="GO" id="GO:0005886">
    <property type="term" value="C:plasma membrane"/>
    <property type="evidence" value="ECO:0007669"/>
    <property type="project" value="TreeGrafter"/>
</dbReference>
<name>A0A6J3JXT0_9HYME</name>
<feature type="transmembrane region" description="Helical" evidence="9">
    <location>
        <begin position="342"/>
        <end position="364"/>
    </location>
</feature>
<dbReference type="Proteomes" id="UP000504631">
    <property type="component" value="Unplaced"/>
</dbReference>